<keyword evidence="3" id="KW-0238">DNA-binding</keyword>
<gene>
    <name evidence="6" type="ORF">SDC9_208518</name>
</gene>
<dbReference type="InterPro" id="IPR000847">
    <property type="entry name" value="LysR_HTH_N"/>
</dbReference>
<keyword evidence="2" id="KW-0805">Transcription regulation</keyword>
<dbReference type="PANTHER" id="PTHR30126:SF40">
    <property type="entry name" value="HTH-TYPE TRANSCRIPTIONAL REGULATOR GLTR"/>
    <property type="match status" value="1"/>
</dbReference>
<dbReference type="InterPro" id="IPR036388">
    <property type="entry name" value="WH-like_DNA-bd_sf"/>
</dbReference>
<dbReference type="EMBL" id="VSSQ01136505">
    <property type="protein sequence ID" value="MPN60786.1"/>
    <property type="molecule type" value="Genomic_DNA"/>
</dbReference>
<dbReference type="PANTHER" id="PTHR30126">
    <property type="entry name" value="HTH-TYPE TRANSCRIPTIONAL REGULATOR"/>
    <property type="match status" value="1"/>
</dbReference>
<keyword evidence="4" id="KW-0804">Transcription</keyword>
<dbReference type="GO" id="GO:0003700">
    <property type="term" value="F:DNA-binding transcription factor activity"/>
    <property type="evidence" value="ECO:0007669"/>
    <property type="project" value="InterPro"/>
</dbReference>
<sequence length="82" mass="9059">MLKINLKQLEAFTATAEYGSFTKAAEELYLTQSTVSAHIHTLACRPPRSEVHTRVVHCALVPARSQEPASASTRYAHPQHAM</sequence>
<name>A0A645JBG7_9ZZZZ</name>
<evidence type="ECO:0000256" key="4">
    <source>
        <dbReference type="ARBA" id="ARBA00023163"/>
    </source>
</evidence>
<reference evidence="6" key="1">
    <citation type="submission" date="2019-08" db="EMBL/GenBank/DDBJ databases">
        <authorList>
            <person name="Kucharzyk K."/>
            <person name="Murdoch R.W."/>
            <person name="Higgins S."/>
            <person name="Loffler F."/>
        </authorList>
    </citation>
    <scope>NUCLEOTIDE SEQUENCE</scope>
</reference>
<feature type="domain" description="HTH lysR-type" evidence="5">
    <location>
        <begin position="4"/>
        <end position="42"/>
    </location>
</feature>
<dbReference type="GO" id="GO:0000976">
    <property type="term" value="F:transcription cis-regulatory region binding"/>
    <property type="evidence" value="ECO:0007669"/>
    <property type="project" value="TreeGrafter"/>
</dbReference>
<organism evidence="6">
    <name type="scientific">bioreactor metagenome</name>
    <dbReference type="NCBI Taxonomy" id="1076179"/>
    <lineage>
        <taxon>unclassified sequences</taxon>
        <taxon>metagenomes</taxon>
        <taxon>ecological metagenomes</taxon>
    </lineage>
</organism>
<evidence type="ECO:0000256" key="2">
    <source>
        <dbReference type="ARBA" id="ARBA00023015"/>
    </source>
</evidence>
<proteinExistence type="inferred from homology"/>
<comment type="similarity">
    <text evidence="1">Belongs to the LysR transcriptional regulatory family.</text>
</comment>
<comment type="caution">
    <text evidence="6">The sequence shown here is derived from an EMBL/GenBank/DDBJ whole genome shotgun (WGS) entry which is preliminary data.</text>
</comment>
<dbReference type="Pfam" id="PF00126">
    <property type="entry name" value="HTH_1"/>
    <property type="match status" value="1"/>
</dbReference>
<evidence type="ECO:0000313" key="6">
    <source>
        <dbReference type="EMBL" id="MPN60786.1"/>
    </source>
</evidence>
<accession>A0A645JBG7</accession>
<dbReference type="AlphaFoldDB" id="A0A645JBG7"/>
<evidence type="ECO:0000259" key="5">
    <source>
        <dbReference type="PROSITE" id="PS50931"/>
    </source>
</evidence>
<dbReference type="SUPFAM" id="SSF46785">
    <property type="entry name" value="Winged helix' DNA-binding domain"/>
    <property type="match status" value="1"/>
</dbReference>
<dbReference type="InterPro" id="IPR036390">
    <property type="entry name" value="WH_DNA-bd_sf"/>
</dbReference>
<dbReference type="Gene3D" id="1.10.10.10">
    <property type="entry name" value="Winged helix-like DNA-binding domain superfamily/Winged helix DNA-binding domain"/>
    <property type="match status" value="1"/>
</dbReference>
<evidence type="ECO:0000256" key="3">
    <source>
        <dbReference type="ARBA" id="ARBA00023125"/>
    </source>
</evidence>
<protein>
    <recommendedName>
        <fullName evidence="5">HTH lysR-type domain-containing protein</fullName>
    </recommendedName>
</protein>
<dbReference type="PROSITE" id="PS50931">
    <property type="entry name" value="HTH_LYSR"/>
    <property type="match status" value="1"/>
</dbReference>
<evidence type="ECO:0000256" key="1">
    <source>
        <dbReference type="ARBA" id="ARBA00009437"/>
    </source>
</evidence>